<dbReference type="EMBL" id="CALNXI010002554">
    <property type="protein sequence ID" value="CAH3188864.1"/>
    <property type="molecule type" value="Genomic_DNA"/>
</dbReference>
<evidence type="ECO:0000313" key="1">
    <source>
        <dbReference type="EMBL" id="CAH3188864.1"/>
    </source>
</evidence>
<gene>
    <name evidence="1" type="ORF">PEVE_00018869</name>
</gene>
<evidence type="ECO:0000313" key="2">
    <source>
        <dbReference type="Proteomes" id="UP001159427"/>
    </source>
</evidence>
<name>A0ABN8SD22_9CNID</name>
<protein>
    <submittedName>
        <fullName evidence="1">Uncharacterized protein</fullName>
    </submittedName>
</protein>
<keyword evidence="2" id="KW-1185">Reference proteome</keyword>
<organism evidence="1 2">
    <name type="scientific">Porites evermanni</name>
    <dbReference type="NCBI Taxonomy" id="104178"/>
    <lineage>
        <taxon>Eukaryota</taxon>
        <taxon>Metazoa</taxon>
        <taxon>Cnidaria</taxon>
        <taxon>Anthozoa</taxon>
        <taxon>Hexacorallia</taxon>
        <taxon>Scleractinia</taxon>
        <taxon>Fungiina</taxon>
        <taxon>Poritidae</taxon>
        <taxon>Porites</taxon>
    </lineage>
</organism>
<accession>A0ABN8SD22</accession>
<reference evidence="1 2" key="1">
    <citation type="submission" date="2022-05" db="EMBL/GenBank/DDBJ databases">
        <authorList>
            <consortium name="Genoscope - CEA"/>
            <person name="William W."/>
        </authorList>
    </citation>
    <scope>NUCLEOTIDE SEQUENCE [LARGE SCALE GENOMIC DNA]</scope>
</reference>
<dbReference type="Proteomes" id="UP001159427">
    <property type="component" value="Unassembled WGS sequence"/>
</dbReference>
<comment type="caution">
    <text evidence="1">The sequence shown here is derived from an EMBL/GenBank/DDBJ whole genome shotgun (WGS) entry which is preliminary data.</text>
</comment>
<sequence>MVSLLLSSCQNNGTYVLKLHISPSAFIFTKADDYNSRHLRGSTGVVTLLLPSARPQIFTYTMQLYSVDEVQHSLVSCLEQTIYVPGPWLEEYQEGPTIEHPIRKIRPQGEC</sequence>
<proteinExistence type="predicted"/>